<comment type="caution">
    <text evidence="4">The sequence shown here is derived from an EMBL/GenBank/DDBJ whole genome shotgun (WGS) entry which is preliminary data.</text>
</comment>
<dbReference type="InterPro" id="IPR026444">
    <property type="entry name" value="Secre_tail"/>
</dbReference>
<name>A0A972FJS3_9FLAO</name>
<feature type="domain" description="Secretion system C-terminal sorting" evidence="3">
    <location>
        <begin position="733"/>
        <end position="804"/>
    </location>
</feature>
<organism evidence="4 5">
    <name type="scientific">Flavobacterium silvaticum</name>
    <dbReference type="NCBI Taxonomy" id="1852020"/>
    <lineage>
        <taxon>Bacteria</taxon>
        <taxon>Pseudomonadati</taxon>
        <taxon>Bacteroidota</taxon>
        <taxon>Flavobacteriia</taxon>
        <taxon>Flavobacteriales</taxon>
        <taxon>Flavobacteriaceae</taxon>
        <taxon>Flavobacterium</taxon>
    </lineage>
</organism>
<dbReference type="Pfam" id="PF18962">
    <property type="entry name" value="Por_Secre_tail"/>
    <property type="match status" value="1"/>
</dbReference>
<proteinExistence type="predicted"/>
<evidence type="ECO:0000259" key="3">
    <source>
        <dbReference type="Pfam" id="PF18962"/>
    </source>
</evidence>
<dbReference type="NCBIfam" id="TIGR04183">
    <property type="entry name" value="Por_Secre_tail"/>
    <property type="match status" value="1"/>
</dbReference>
<sequence>MKQLSSFLLLFFFVSVSAQTSMFIGAIDNDWNNGNNWNTGLVPTGSINVLIQEGKNAVATSPVVCNSIALNSGSTLTIATNLNCNTHIMVPEGAILIWTGGQISAQTITNEGQMNLEPYGTKQLINGSQLDNAGTMLITTDWAFDITDGVVNNLTGGVINLAFAQANIIGTGSGSHVLNNYGTIIKSASTSYSPITVELHNTGTIQVEAGTLQLNNPQIELINSTINVSEGANMEWFNTVTLIGNTGGNLNGQINWSGTVNVPSEASLDFDGGGTFNWGNGTLTGGGILNNLGTLSLTAAYYGVKTITGGTTLRNHNQMPVSTDWSLTIADGILDNLSSGVIDFSFPHTIMQDNSTGSHLVQNAGIIRKSASTGVLAIQAKLMNTGTLEANSGVFSIDNSLSQFNGGIYNVGPDGLLDLNQTVTLSGTLTGTLNSHIRWWGNLSVPATATLDFDGSSSLHWYSGELIGGGQLINNGLLTQTAGATKKINASTTLLNNDTFALTSDSGFTIENGSIVNSEEGTIDMTIGMQILAGAGSSSIINHGTFTKSASTGTGSVSPLVENHGTIETWAGTFQFYNLHNETDGTVTGTSHVDFPNPTSLVNHGTFAPGGNPGSMSGSGSFSMEADARLLVELYGLTSGTQYDVFNFWNNASLDGSVVVDLHFSPVIGDSFTVMTTNVITNCSLEPTTSAVYNGMEYTFSVGCVDDNKVILTLTSIQLGTAENAFAAGLKIAPNPASGTTILRNDTGKTLSLIEVSDLSGRKVRNINPSGNLEEFIDLTGLSAGTYFLKASSDNGTATKKIIVK</sequence>
<accession>A0A972FJS3</accession>
<reference evidence="4" key="1">
    <citation type="submission" date="2020-02" db="EMBL/GenBank/DDBJ databases">
        <title>Flavobacterium sp. genome.</title>
        <authorList>
            <person name="Jung H.S."/>
            <person name="Baek J.H."/>
            <person name="Jeon C.O."/>
        </authorList>
    </citation>
    <scope>NUCLEOTIDE SEQUENCE</scope>
    <source>
        <strain evidence="4">SE-s28</strain>
    </source>
</reference>
<feature type="signal peptide" evidence="2">
    <location>
        <begin position="1"/>
        <end position="18"/>
    </location>
</feature>
<feature type="chain" id="PRO_5038023001" evidence="2">
    <location>
        <begin position="19"/>
        <end position="805"/>
    </location>
</feature>
<evidence type="ECO:0000256" key="2">
    <source>
        <dbReference type="SAM" id="SignalP"/>
    </source>
</evidence>
<keyword evidence="5" id="KW-1185">Reference proteome</keyword>
<dbReference type="AlphaFoldDB" id="A0A972FJS3"/>
<dbReference type="EMBL" id="JAAMPU010000099">
    <property type="protein sequence ID" value="NMH27256.1"/>
    <property type="molecule type" value="Genomic_DNA"/>
</dbReference>
<dbReference type="Proteomes" id="UP000712080">
    <property type="component" value="Unassembled WGS sequence"/>
</dbReference>
<evidence type="ECO:0000313" key="5">
    <source>
        <dbReference type="Proteomes" id="UP000712080"/>
    </source>
</evidence>
<evidence type="ECO:0000313" key="4">
    <source>
        <dbReference type="EMBL" id="NMH27256.1"/>
    </source>
</evidence>
<keyword evidence="1 2" id="KW-0732">Signal</keyword>
<gene>
    <name evidence="4" type="ORF">G6047_04360</name>
</gene>
<evidence type="ECO:0000256" key="1">
    <source>
        <dbReference type="ARBA" id="ARBA00022729"/>
    </source>
</evidence>
<protein>
    <submittedName>
        <fullName evidence="4">T9SS type A sorting domain-containing protein</fullName>
    </submittedName>
</protein>
<dbReference type="RefSeq" id="WP_169526262.1">
    <property type="nucleotide sequence ID" value="NZ_JAAMPU010000099.1"/>
</dbReference>